<dbReference type="InterPro" id="IPR014746">
    <property type="entry name" value="Gln_synth/guanido_kin_cat_dom"/>
</dbReference>
<keyword evidence="2" id="KW-0547">Nucleotide-binding</keyword>
<dbReference type="GO" id="GO:0042398">
    <property type="term" value="P:modified amino acid biosynthetic process"/>
    <property type="evidence" value="ECO:0007669"/>
    <property type="project" value="InterPro"/>
</dbReference>
<evidence type="ECO:0008006" key="5">
    <source>
        <dbReference type="Google" id="ProtNLM"/>
    </source>
</evidence>
<dbReference type="HAMAP" id="MF_01609">
    <property type="entry name" value="Glu_cys_ligase_2"/>
    <property type="match status" value="1"/>
</dbReference>
<gene>
    <name evidence="4" type="ORF">METZ01_LOCUS252893</name>
</gene>
<reference evidence="4" key="1">
    <citation type="submission" date="2018-05" db="EMBL/GenBank/DDBJ databases">
        <authorList>
            <person name="Lanie J.A."/>
            <person name="Ng W.-L."/>
            <person name="Kazmierczak K.M."/>
            <person name="Andrzejewski T.M."/>
            <person name="Davidsen T.M."/>
            <person name="Wayne K.J."/>
            <person name="Tettelin H."/>
            <person name="Glass J.I."/>
            <person name="Rusch D."/>
            <person name="Podicherti R."/>
            <person name="Tsui H.-C.T."/>
            <person name="Winkler M.E."/>
        </authorList>
    </citation>
    <scope>NUCLEOTIDE SEQUENCE</scope>
</reference>
<sequence length="366" mass="41796">MLEFHSSPNPTIGVEIELQLIDDSTLDLKNISPKILADIDKKFLNRIKYELFESMIEINTDICSTVDEVNKDIKQTLDHLEEILKNYNASINCSSLHPFAKGKNQIISNDSRYKRIMKDLQIVGTRFITQGLHVHIGIDDCEKVIKVNNALRMYLPLLLALTTSSPFYEGVDTGLYSYRTKIFESLPLAGLPDYLDNWNHFINLTDNLMKANVIKSVKDLWWETRPHPGFGTVEVRICDVPTNFNEILALVALIQALVVTLQNTDKHPNTHIQILESNKWQAARYGLEGTFIDPLNLKQLSIRKAIEGLCKLVEPKMASLGSVKYIKVLEEILIKGDGATKKREIFYSSGSFEYMIRSLKDQFYQQ</sequence>
<dbReference type="GO" id="GO:0004357">
    <property type="term" value="F:glutamate-cysteine ligase activity"/>
    <property type="evidence" value="ECO:0007669"/>
    <property type="project" value="InterPro"/>
</dbReference>
<dbReference type="InterPro" id="IPR011793">
    <property type="entry name" value="YbdK"/>
</dbReference>
<dbReference type="InterPro" id="IPR050141">
    <property type="entry name" value="GCL_type2/YbdK_subfam"/>
</dbReference>
<dbReference type="Gene3D" id="3.30.590.20">
    <property type="match status" value="1"/>
</dbReference>
<dbReference type="NCBIfam" id="TIGR02050">
    <property type="entry name" value="gshA_cyan_rel"/>
    <property type="match status" value="1"/>
</dbReference>
<organism evidence="4">
    <name type="scientific">marine metagenome</name>
    <dbReference type="NCBI Taxonomy" id="408172"/>
    <lineage>
        <taxon>unclassified sequences</taxon>
        <taxon>metagenomes</taxon>
        <taxon>ecological metagenomes</taxon>
    </lineage>
</organism>
<protein>
    <recommendedName>
        <fullName evidence="5">Glutamate--cysteine ligase</fullName>
    </recommendedName>
</protein>
<dbReference type="InterPro" id="IPR006336">
    <property type="entry name" value="GCS2"/>
</dbReference>
<dbReference type="EMBL" id="UINC01067907">
    <property type="protein sequence ID" value="SVC00039.1"/>
    <property type="molecule type" value="Genomic_DNA"/>
</dbReference>
<dbReference type="SUPFAM" id="SSF55931">
    <property type="entry name" value="Glutamine synthetase/guanido kinase"/>
    <property type="match status" value="1"/>
</dbReference>
<evidence type="ECO:0000256" key="3">
    <source>
        <dbReference type="ARBA" id="ARBA00022840"/>
    </source>
</evidence>
<accession>A0A382IL73</accession>
<evidence type="ECO:0000256" key="2">
    <source>
        <dbReference type="ARBA" id="ARBA00022741"/>
    </source>
</evidence>
<keyword evidence="1" id="KW-0436">Ligase</keyword>
<dbReference type="AlphaFoldDB" id="A0A382IL73"/>
<dbReference type="GO" id="GO:0005524">
    <property type="term" value="F:ATP binding"/>
    <property type="evidence" value="ECO:0007669"/>
    <property type="project" value="UniProtKB-KW"/>
</dbReference>
<dbReference type="Pfam" id="PF04107">
    <property type="entry name" value="GCS2"/>
    <property type="match status" value="1"/>
</dbReference>
<dbReference type="PANTHER" id="PTHR36510:SF1">
    <property type="entry name" value="GLUTAMATE--CYSTEINE LIGASE 2-RELATED"/>
    <property type="match status" value="1"/>
</dbReference>
<keyword evidence="3" id="KW-0067">ATP-binding</keyword>
<evidence type="ECO:0000256" key="1">
    <source>
        <dbReference type="ARBA" id="ARBA00022598"/>
    </source>
</evidence>
<dbReference type="PANTHER" id="PTHR36510">
    <property type="entry name" value="GLUTAMATE--CYSTEINE LIGASE 2-RELATED"/>
    <property type="match status" value="1"/>
</dbReference>
<evidence type="ECO:0000313" key="4">
    <source>
        <dbReference type="EMBL" id="SVC00039.1"/>
    </source>
</evidence>
<name>A0A382IL73_9ZZZZ</name>
<proteinExistence type="inferred from homology"/>